<dbReference type="InterPro" id="IPR011990">
    <property type="entry name" value="TPR-like_helical_dom_sf"/>
</dbReference>
<dbReference type="Proteomes" id="UP000307440">
    <property type="component" value="Unassembled WGS sequence"/>
</dbReference>
<gene>
    <name evidence="1" type="ORF">FA15DRAFT_695914</name>
</gene>
<evidence type="ECO:0008006" key="3">
    <source>
        <dbReference type="Google" id="ProtNLM"/>
    </source>
</evidence>
<sequence>MPKILVSPPDGGQADASTQIEINDNTNITPLSKTKTRRIWESLKGSLGIQGSGKAGIEILSKASNVTLNDVVINAAERMEFHYHGADPGTVRLQEALRRLPDPKRCYWDVMHVCSEGTRIAHLDEISSWATSSVKDNVPPEQAERVLVVGDRLGVESLHWHTRFAEGWTTALTSEDFMAVFIRGLCSISTQIEQRIGRLIVEKPALASSSAIMQFEDYVPRLPSRFKFVLITRPVPEVMQAPREPAPYPSVLPFAARRHRQRGKQPLDGVETPTKKLESLYAHILSKLQWTDRRFVEKYRVVMRALVTLMEPLSVRGLAALYAPDGITEEDIHRIFTFIRPLLQDYSPDTPQKPVRLLHLSVQEFLTQNAPPPYHIDPDDHHMHLSRLSLLTIKEGAHPYKRDWVWDFSEGPQGIPRLSKEMVLEQLCEIADESPRALLYEIVVEKPRYLLEASASMGALVDIVPLRNKVMALHIAVCTMQDIRNTMKAYFAMAACLSAQDKSFDLMEEAIRLYRESWSPRSRLTNLLSNRFGSNEGTKIAEEALAITRRLLTAGQITTSPVVGSALLLQSRFLYKLDRPEESHEMDLKCISTFRELEAAQPGTYSSQLAIALFVAGTNLIFRNRYDEAICYIQESTELRRWLASRNPEKHEDRLAGVLLKYGLCLVQVGRAKETVALGEEAVEIRRRLAEKDASYFSPGLADSLYWLGWYLSECGRYSDAVPHSTESLVIYRKLSETDPPTAHEGSLSDSLHAHAHYLSKSPAALAKSIEAGQEAVEIRRRLLHRELVQDWRSRSTTWPLSCHAGTKRSGSIRSLIVINYALYLSESPPTLAESIESGQEAVEIRRRLANKDSQTFDSGLAQSLFNLASNLCGSGRCNDAIQIAKECWLKEIQQHMNHYCPRPFTTTPSTFPSHPPHLAKSIEPSREAVNIYRRLAREDPERFDAELAQSLFKLAGDLKNCDRFSDALPIAKECINVARRLEERDPAEYESLLAESLHYYASYLSDSPTTLAESIEPGQEAVEIRRRLAREHSQSFESGLAESLFHLASNLYSSGQCSDAIPVAKECVEVRRGLKERDPAAYEPFAGALDNFALYLSESPTTLVESIEHSQEAVNIRRRLAREDPQTFEAGLAQSLHNLASALDSCGRCSDAIQTAKESVDIHHRLAKRDPTEYEAPLSDALHNYACFLSQSPTTLAESIEHGQEAVEIRRRMAREDPQNFSAALARSLTILLSGLVHCSRYGEAVLISEENVDIHRRLAEHDRSTVEPSLADTLNSHAWSLMQNPGREHEALKPAEESVNMYRQLALEDPQQFSQGLVMSLDTMADCLNHCGRYEDALPFCLEGLSTCRQAIGEVEDQDFHDRNSGALHRTYANSLVGLGYNDEAIAVLNDANTIYQRLVTMGPEDPSYSLQLEECGQLLKRLLGGSIDSK</sequence>
<accession>A0A5C3KNT2</accession>
<dbReference type="EMBL" id="ML210248">
    <property type="protein sequence ID" value="TFK22169.1"/>
    <property type="molecule type" value="Genomic_DNA"/>
</dbReference>
<dbReference type="Pfam" id="PF13374">
    <property type="entry name" value="TPR_10"/>
    <property type="match status" value="1"/>
</dbReference>
<organism evidence="1 2">
    <name type="scientific">Coprinopsis marcescibilis</name>
    <name type="common">Agaric fungus</name>
    <name type="synonym">Psathyrella marcescibilis</name>
    <dbReference type="NCBI Taxonomy" id="230819"/>
    <lineage>
        <taxon>Eukaryota</taxon>
        <taxon>Fungi</taxon>
        <taxon>Dikarya</taxon>
        <taxon>Basidiomycota</taxon>
        <taxon>Agaricomycotina</taxon>
        <taxon>Agaricomycetes</taxon>
        <taxon>Agaricomycetidae</taxon>
        <taxon>Agaricales</taxon>
        <taxon>Agaricineae</taxon>
        <taxon>Psathyrellaceae</taxon>
        <taxon>Coprinopsis</taxon>
    </lineage>
</organism>
<reference evidence="1 2" key="1">
    <citation type="journal article" date="2019" name="Nat. Ecol. Evol.">
        <title>Megaphylogeny resolves global patterns of mushroom evolution.</title>
        <authorList>
            <person name="Varga T."/>
            <person name="Krizsan K."/>
            <person name="Foldi C."/>
            <person name="Dima B."/>
            <person name="Sanchez-Garcia M."/>
            <person name="Sanchez-Ramirez S."/>
            <person name="Szollosi G.J."/>
            <person name="Szarkandi J.G."/>
            <person name="Papp V."/>
            <person name="Albert L."/>
            <person name="Andreopoulos W."/>
            <person name="Angelini C."/>
            <person name="Antonin V."/>
            <person name="Barry K.W."/>
            <person name="Bougher N.L."/>
            <person name="Buchanan P."/>
            <person name="Buyck B."/>
            <person name="Bense V."/>
            <person name="Catcheside P."/>
            <person name="Chovatia M."/>
            <person name="Cooper J."/>
            <person name="Damon W."/>
            <person name="Desjardin D."/>
            <person name="Finy P."/>
            <person name="Geml J."/>
            <person name="Haridas S."/>
            <person name="Hughes K."/>
            <person name="Justo A."/>
            <person name="Karasinski D."/>
            <person name="Kautmanova I."/>
            <person name="Kiss B."/>
            <person name="Kocsube S."/>
            <person name="Kotiranta H."/>
            <person name="LaButti K.M."/>
            <person name="Lechner B.E."/>
            <person name="Liimatainen K."/>
            <person name="Lipzen A."/>
            <person name="Lukacs Z."/>
            <person name="Mihaltcheva S."/>
            <person name="Morgado L.N."/>
            <person name="Niskanen T."/>
            <person name="Noordeloos M.E."/>
            <person name="Ohm R.A."/>
            <person name="Ortiz-Santana B."/>
            <person name="Ovrebo C."/>
            <person name="Racz N."/>
            <person name="Riley R."/>
            <person name="Savchenko A."/>
            <person name="Shiryaev A."/>
            <person name="Soop K."/>
            <person name="Spirin V."/>
            <person name="Szebenyi C."/>
            <person name="Tomsovsky M."/>
            <person name="Tulloss R.E."/>
            <person name="Uehling J."/>
            <person name="Grigoriev I.V."/>
            <person name="Vagvolgyi C."/>
            <person name="Papp T."/>
            <person name="Martin F.M."/>
            <person name="Miettinen O."/>
            <person name="Hibbett D.S."/>
            <person name="Nagy L.G."/>
        </authorList>
    </citation>
    <scope>NUCLEOTIDE SEQUENCE [LARGE SCALE GENOMIC DNA]</scope>
    <source>
        <strain evidence="1 2">CBS 121175</strain>
    </source>
</reference>
<dbReference type="Gene3D" id="1.25.40.10">
    <property type="entry name" value="Tetratricopeptide repeat domain"/>
    <property type="match status" value="5"/>
</dbReference>
<proteinExistence type="predicted"/>
<dbReference type="PANTHER" id="PTHR19959">
    <property type="entry name" value="KINESIN LIGHT CHAIN"/>
    <property type="match status" value="1"/>
</dbReference>
<name>A0A5C3KNT2_COPMA</name>
<dbReference type="OrthoDB" id="3038309at2759"/>
<evidence type="ECO:0000313" key="1">
    <source>
        <dbReference type="EMBL" id="TFK22169.1"/>
    </source>
</evidence>
<dbReference type="PANTHER" id="PTHR19959:SF119">
    <property type="entry name" value="FUNGAL LIPASE-LIKE DOMAIN-CONTAINING PROTEIN"/>
    <property type="match status" value="1"/>
</dbReference>
<protein>
    <recommendedName>
        <fullName evidence="3">TPR-like protein</fullName>
    </recommendedName>
</protein>
<evidence type="ECO:0000313" key="2">
    <source>
        <dbReference type="Proteomes" id="UP000307440"/>
    </source>
</evidence>
<keyword evidence="2" id="KW-1185">Reference proteome</keyword>
<dbReference type="SUPFAM" id="SSF48452">
    <property type="entry name" value="TPR-like"/>
    <property type="match status" value="3"/>
</dbReference>